<accession>A0A6A7C9C7</accession>
<name>A0A6A7C9C7_9PEZI</name>
<reference evidence="1" key="1">
    <citation type="journal article" date="2020" name="Stud. Mycol.">
        <title>101 Dothideomycetes genomes: a test case for predicting lifestyles and emergence of pathogens.</title>
        <authorList>
            <person name="Haridas S."/>
            <person name="Albert R."/>
            <person name="Binder M."/>
            <person name="Bloem J."/>
            <person name="Labutti K."/>
            <person name="Salamov A."/>
            <person name="Andreopoulos B."/>
            <person name="Baker S."/>
            <person name="Barry K."/>
            <person name="Bills G."/>
            <person name="Bluhm B."/>
            <person name="Cannon C."/>
            <person name="Castanera R."/>
            <person name="Culley D."/>
            <person name="Daum C."/>
            <person name="Ezra D."/>
            <person name="Gonzalez J."/>
            <person name="Henrissat B."/>
            <person name="Kuo A."/>
            <person name="Liang C."/>
            <person name="Lipzen A."/>
            <person name="Lutzoni F."/>
            <person name="Magnuson J."/>
            <person name="Mondo S."/>
            <person name="Nolan M."/>
            <person name="Ohm R."/>
            <person name="Pangilinan J."/>
            <person name="Park H.-J."/>
            <person name="Ramirez L."/>
            <person name="Alfaro M."/>
            <person name="Sun H."/>
            <person name="Tritt A."/>
            <person name="Yoshinaga Y."/>
            <person name="Zwiers L.-H."/>
            <person name="Turgeon B."/>
            <person name="Goodwin S."/>
            <person name="Spatafora J."/>
            <person name="Crous P."/>
            <person name="Grigoriev I."/>
        </authorList>
    </citation>
    <scope>NUCLEOTIDE SEQUENCE</scope>
    <source>
        <strain evidence="1">CBS 480.64</strain>
    </source>
</reference>
<proteinExistence type="predicted"/>
<dbReference type="EMBL" id="MU005958">
    <property type="protein sequence ID" value="KAF2864121.1"/>
    <property type="molecule type" value="Genomic_DNA"/>
</dbReference>
<organism evidence="1 2">
    <name type="scientific">Piedraia hortae CBS 480.64</name>
    <dbReference type="NCBI Taxonomy" id="1314780"/>
    <lineage>
        <taxon>Eukaryota</taxon>
        <taxon>Fungi</taxon>
        <taxon>Dikarya</taxon>
        <taxon>Ascomycota</taxon>
        <taxon>Pezizomycotina</taxon>
        <taxon>Dothideomycetes</taxon>
        <taxon>Dothideomycetidae</taxon>
        <taxon>Capnodiales</taxon>
        <taxon>Piedraiaceae</taxon>
        <taxon>Piedraia</taxon>
    </lineage>
</organism>
<dbReference type="Proteomes" id="UP000799421">
    <property type="component" value="Unassembled WGS sequence"/>
</dbReference>
<gene>
    <name evidence="1" type="ORF">K470DRAFT_52991</name>
</gene>
<dbReference type="AlphaFoldDB" id="A0A6A7C9C7"/>
<evidence type="ECO:0000313" key="2">
    <source>
        <dbReference type="Proteomes" id="UP000799421"/>
    </source>
</evidence>
<keyword evidence="2" id="KW-1185">Reference proteome</keyword>
<evidence type="ECO:0000313" key="1">
    <source>
        <dbReference type="EMBL" id="KAF2864121.1"/>
    </source>
</evidence>
<sequence>MDTALGELYALVENGIKPNFAATAKKHLVNRTTLFKRFQGLTVDRDTALEARRGLSQKQEEELIKYISFMCDWCLPHSPATGRTLTSSFSSIASPIRFWWPFISPTQPTVFSPWMWVCSSLWGTTTARG</sequence>
<protein>
    <submittedName>
        <fullName evidence="1">Uncharacterized protein</fullName>
    </submittedName>
</protein>
<dbReference type="OrthoDB" id="3942738at2759"/>